<feature type="chain" id="PRO_5004016598" description="PEP-CTERM protein-sorting domain-containing protein" evidence="1">
    <location>
        <begin position="20"/>
        <end position="308"/>
    </location>
</feature>
<proteinExistence type="predicted"/>
<feature type="signal peptide" evidence="1">
    <location>
        <begin position="1"/>
        <end position="19"/>
    </location>
</feature>
<dbReference type="InterPro" id="IPR049672">
    <property type="entry name" value="Xrt_dep_XDP1"/>
</dbReference>
<protein>
    <recommendedName>
        <fullName evidence="3">PEP-CTERM protein-sorting domain-containing protein</fullName>
    </recommendedName>
</protein>
<organism evidence="2">
    <name type="scientific">uncultured Alteromonas sp</name>
    <dbReference type="NCBI Taxonomy" id="179113"/>
    <lineage>
        <taxon>Bacteria</taxon>
        <taxon>Pseudomonadati</taxon>
        <taxon>Pseudomonadota</taxon>
        <taxon>Gammaproteobacteria</taxon>
        <taxon>Alteromonadales</taxon>
        <taxon>Alteromonadaceae</taxon>
        <taxon>Alteromonas/Salinimonas group</taxon>
        <taxon>Alteromonas</taxon>
        <taxon>environmental samples</taxon>
    </lineage>
</organism>
<dbReference type="InterPro" id="IPR013424">
    <property type="entry name" value="Ice-binding_C"/>
</dbReference>
<dbReference type="AlphaFoldDB" id="M1QES5"/>
<keyword evidence="1" id="KW-0732">Signal</keyword>
<accession>M1QES5</accession>
<gene>
    <name evidence="2" type="ORF">A910_00536</name>
</gene>
<name>M1QES5_9ALTE</name>
<dbReference type="NCBIfam" id="NF041927">
    <property type="entry name" value="Xrt_dep_XDP1"/>
    <property type="match status" value="1"/>
</dbReference>
<evidence type="ECO:0000256" key="1">
    <source>
        <dbReference type="SAM" id="SignalP"/>
    </source>
</evidence>
<reference evidence="2" key="1">
    <citation type="submission" date="2012-09" db="EMBL/GenBank/DDBJ databases">
        <title>Variation of the ribosomal operon in clones of a concurrent Alteromonas macleodii OTU indicates potential overestimation of diversity by fingerprinting techniques.</title>
        <authorList>
            <person name="Gonzaga A."/>
            <person name="Lopez-Perez M."/>
            <person name="Martin-Cuadrado A.-B."/>
            <person name="Lopez-Garcia P."/>
            <person name="Moreira D."/>
            <person name="Rodriguez-Valera F."/>
            <person name="Kimes N.E."/>
        </authorList>
    </citation>
    <scope>NUCLEOTIDE SEQUENCE</scope>
</reference>
<sequence>MKYLGLATVFLLFSGNVLGSDSSLDEGTYSLVNSGISYSLVGDSANGTAVTTVDGKTVYVGLTAWSDTGYYNSEMDSYTSWFRRDENDNLVRDQGTPQRWSYTNSDKKGYGIINKDSTAMSTTGYFDTSTYGDAHAIDNRRTGEQGKQDFDMVLLSFSEEVTLTSGSFSSRYRYNGQSRKEVSVIGLDDINKFKNGGNFTWSDIASTSAIEAATGHFAVGSKVDNYYQSEFTGLSAAKYWLVGAYNTIFDPGASQESDFGFKLSALGFSIDNTPDTPTKPPTEVSEPGALALMSLGLGLVLYRRKRRV</sequence>
<evidence type="ECO:0000313" key="2">
    <source>
        <dbReference type="EMBL" id="AGF95454.1"/>
    </source>
</evidence>
<evidence type="ECO:0008006" key="3">
    <source>
        <dbReference type="Google" id="ProtNLM"/>
    </source>
</evidence>
<dbReference type="NCBIfam" id="TIGR02595">
    <property type="entry name" value="PEP_CTERM"/>
    <property type="match status" value="1"/>
</dbReference>
<dbReference type="EMBL" id="JX826389">
    <property type="protein sequence ID" value="AGF95454.1"/>
    <property type="molecule type" value="Genomic_DNA"/>
</dbReference>